<evidence type="ECO:0000313" key="2">
    <source>
        <dbReference type="Proteomes" id="UP000008694"/>
    </source>
</evidence>
<dbReference type="Gramene" id="Al_scaffold_0004_1891">
    <property type="protein sequence ID" value="Al_scaffold_0004_1891"/>
    <property type="gene ID" value="Al_scaffold_0004_1891"/>
</dbReference>
<accession>D7LGH2</accession>
<gene>
    <name evidence="1" type="ORF">ARALYDRAFT_669172</name>
</gene>
<reference evidence="2" key="1">
    <citation type="journal article" date="2011" name="Nat. Genet.">
        <title>The Arabidopsis lyrata genome sequence and the basis of rapid genome size change.</title>
        <authorList>
            <person name="Hu T.T."/>
            <person name="Pattyn P."/>
            <person name="Bakker E.G."/>
            <person name="Cao J."/>
            <person name="Cheng J.-F."/>
            <person name="Clark R.M."/>
            <person name="Fahlgren N."/>
            <person name="Fawcett J.A."/>
            <person name="Grimwood J."/>
            <person name="Gundlach H."/>
            <person name="Haberer G."/>
            <person name="Hollister J.D."/>
            <person name="Ossowski S."/>
            <person name="Ottilar R.P."/>
            <person name="Salamov A.A."/>
            <person name="Schneeberger K."/>
            <person name="Spannagl M."/>
            <person name="Wang X."/>
            <person name="Yang L."/>
            <person name="Nasrallah M.E."/>
            <person name="Bergelson J."/>
            <person name="Carrington J.C."/>
            <person name="Gaut B.S."/>
            <person name="Schmutz J."/>
            <person name="Mayer K.F.X."/>
            <person name="Van de Peer Y."/>
            <person name="Grigoriev I.V."/>
            <person name="Nordborg M."/>
            <person name="Weigel D."/>
            <person name="Guo Y.-L."/>
        </authorList>
    </citation>
    <scope>NUCLEOTIDE SEQUENCE [LARGE SCALE GENOMIC DNA]</scope>
    <source>
        <strain evidence="2">cv. MN47</strain>
    </source>
</reference>
<feature type="non-terminal residue" evidence="1">
    <location>
        <position position="1"/>
    </location>
</feature>
<proteinExistence type="predicted"/>
<name>D7LGH2_ARALL</name>
<dbReference type="AlphaFoldDB" id="D7LGH2"/>
<dbReference type="HOGENOM" id="CLU_2489864_0_0_1"/>
<keyword evidence="2" id="KW-1185">Reference proteome</keyword>
<dbReference type="Proteomes" id="UP000008694">
    <property type="component" value="Unassembled WGS sequence"/>
</dbReference>
<organism evidence="2">
    <name type="scientific">Arabidopsis lyrata subsp. lyrata</name>
    <name type="common">Lyre-leaved rock-cress</name>
    <dbReference type="NCBI Taxonomy" id="81972"/>
    <lineage>
        <taxon>Eukaryota</taxon>
        <taxon>Viridiplantae</taxon>
        <taxon>Streptophyta</taxon>
        <taxon>Embryophyta</taxon>
        <taxon>Tracheophyta</taxon>
        <taxon>Spermatophyta</taxon>
        <taxon>Magnoliopsida</taxon>
        <taxon>eudicotyledons</taxon>
        <taxon>Gunneridae</taxon>
        <taxon>Pentapetalae</taxon>
        <taxon>rosids</taxon>
        <taxon>malvids</taxon>
        <taxon>Brassicales</taxon>
        <taxon>Brassicaceae</taxon>
        <taxon>Camelineae</taxon>
        <taxon>Arabidopsis</taxon>
    </lineage>
</organism>
<dbReference type="EMBL" id="GL348716">
    <property type="protein sequence ID" value="EFH57582.1"/>
    <property type="molecule type" value="Genomic_DNA"/>
</dbReference>
<protein>
    <submittedName>
        <fullName evidence="1">Predicted protein</fullName>
    </submittedName>
</protein>
<sequence>FSFKPVEERGEFGCYWYIQAGKYVIISTKESTPKLYGTKAINVWDPALRKRAEEMSISKIWIASGQYKSGDLNTVEVDSGRAYMKRK</sequence>
<evidence type="ECO:0000313" key="1">
    <source>
        <dbReference type="EMBL" id="EFH57582.1"/>
    </source>
</evidence>